<organism evidence="2">
    <name type="scientific">Drosophila sechellia</name>
    <name type="common">Fruit fly</name>
    <dbReference type="NCBI Taxonomy" id="7238"/>
    <lineage>
        <taxon>Eukaryota</taxon>
        <taxon>Metazoa</taxon>
        <taxon>Ecdysozoa</taxon>
        <taxon>Arthropoda</taxon>
        <taxon>Hexapoda</taxon>
        <taxon>Insecta</taxon>
        <taxon>Pterygota</taxon>
        <taxon>Neoptera</taxon>
        <taxon>Endopterygota</taxon>
        <taxon>Diptera</taxon>
        <taxon>Brachycera</taxon>
        <taxon>Muscomorpha</taxon>
        <taxon>Ephydroidea</taxon>
        <taxon>Drosophilidae</taxon>
        <taxon>Drosophila</taxon>
        <taxon>Sophophora</taxon>
    </lineage>
</organism>
<accession>B4IMI3</accession>
<dbReference type="Proteomes" id="UP000001292">
    <property type="component" value="Unassembled WGS sequence"/>
</dbReference>
<reference evidence="1 2" key="1">
    <citation type="journal article" date="2007" name="Nature">
        <title>Evolution of genes and genomes on the Drosophila phylogeny.</title>
        <authorList>
            <consortium name="Drosophila 12 Genomes Consortium"/>
            <person name="Clark A.G."/>
            <person name="Eisen M.B."/>
            <person name="Smith D.R."/>
            <person name="Bergman C.M."/>
            <person name="Oliver B."/>
            <person name="Markow T.A."/>
            <person name="Kaufman T.C."/>
            <person name="Kellis M."/>
            <person name="Gelbart W."/>
            <person name="Iyer V.N."/>
            <person name="Pollard D.A."/>
            <person name="Sackton T.B."/>
            <person name="Larracuente A.M."/>
            <person name="Singh N.D."/>
            <person name="Abad J.P."/>
            <person name="Abt D.N."/>
            <person name="Adryan B."/>
            <person name="Aguade M."/>
            <person name="Akashi H."/>
            <person name="Anderson W.W."/>
            <person name="Aquadro C.F."/>
            <person name="Ardell D.H."/>
            <person name="Arguello R."/>
            <person name="Artieri C.G."/>
            <person name="Barbash D.A."/>
            <person name="Barker D."/>
            <person name="Barsanti P."/>
            <person name="Batterham P."/>
            <person name="Batzoglou S."/>
            <person name="Begun D."/>
            <person name="Bhutkar A."/>
            <person name="Blanco E."/>
            <person name="Bosak S.A."/>
            <person name="Bradley R.K."/>
            <person name="Brand A.D."/>
            <person name="Brent M.R."/>
            <person name="Brooks A.N."/>
            <person name="Brown R.H."/>
            <person name="Butlin R.K."/>
            <person name="Caggese C."/>
            <person name="Calvi B.R."/>
            <person name="Bernardo de Carvalho A."/>
            <person name="Caspi A."/>
            <person name="Castrezana S."/>
            <person name="Celniker S.E."/>
            <person name="Chang J.L."/>
            <person name="Chapple C."/>
            <person name="Chatterji S."/>
            <person name="Chinwalla A."/>
            <person name="Civetta A."/>
            <person name="Clifton S.W."/>
            <person name="Comeron J.M."/>
            <person name="Costello J.C."/>
            <person name="Coyne J.A."/>
            <person name="Daub J."/>
            <person name="David R.G."/>
            <person name="Delcher A.L."/>
            <person name="Delehaunty K."/>
            <person name="Do C.B."/>
            <person name="Ebling H."/>
            <person name="Edwards K."/>
            <person name="Eickbush T."/>
            <person name="Evans J.D."/>
            <person name="Filipski A."/>
            <person name="Findeiss S."/>
            <person name="Freyhult E."/>
            <person name="Fulton L."/>
            <person name="Fulton R."/>
            <person name="Garcia A.C."/>
            <person name="Gardiner A."/>
            <person name="Garfield D.A."/>
            <person name="Garvin B.E."/>
            <person name="Gibson G."/>
            <person name="Gilbert D."/>
            <person name="Gnerre S."/>
            <person name="Godfrey J."/>
            <person name="Good R."/>
            <person name="Gotea V."/>
            <person name="Gravely B."/>
            <person name="Greenberg A.J."/>
            <person name="Griffiths-Jones S."/>
            <person name="Gross S."/>
            <person name="Guigo R."/>
            <person name="Gustafson E.A."/>
            <person name="Haerty W."/>
            <person name="Hahn M.W."/>
            <person name="Halligan D.L."/>
            <person name="Halpern A.L."/>
            <person name="Halter G.M."/>
            <person name="Han M.V."/>
            <person name="Heger A."/>
            <person name="Hillier L."/>
            <person name="Hinrichs A.S."/>
            <person name="Holmes I."/>
            <person name="Hoskins R.A."/>
            <person name="Hubisz M.J."/>
            <person name="Hultmark D."/>
            <person name="Huntley M.A."/>
            <person name="Jaffe D.B."/>
            <person name="Jagadeeshan S."/>
            <person name="Jeck W.R."/>
            <person name="Johnson J."/>
            <person name="Jones C.D."/>
            <person name="Jordan W.C."/>
            <person name="Karpen G.H."/>
            <person name="Kataoka E."/>
            <person name="Keightley P.D."/>
            <person name="Kheradpour P."/>
            <person name="Kirkness E.F."/>
            <person name="Koerich L.B."/>
            <person name="Kristiansen K."/>
            <person name="Kudrna D."/>
            <person name="Kulathinal R.J."/>
            <person name="Kumar S."/>
            <person name="Kwok R."/>
            <person name="Lander E."/>
            <person name="Langley C.H."/>
            <person name="Lapoint R."/>
            <person name="Lazzaro B.P."/>
            <person name="Lee S.J."/>
            <person name="Levesque L."/>
            <person name="Li R."/>
            <person name="Lin C.F."/>
            <person name="Lin M.F."/>
            <person name="Lindblad-Toh K."/>
            <person name="Llopart A."/>
            <person name="Long M."/>
            <person name="Low L."/>
            <person name="Lozovsky E."/>
            <person name="Lu J."/>
            <person name="Luo M."/>
            <person name="Machado C.A."/>
            <person name="Makalowski W."/>
            <person name="Marzo M."/>
            <person name="Matsuda M."/>
            <person name="Matzkin L."/>
            <person name="McAllister B."/>
            <person name="McBride C.S."/>
            <person name="McKernan B."/>
            <person name="McKernan K."/>
            <person name="Mendez-Lago M."/>
            <person name="Minx P."/>
            <person name="Mollenhauer M.U."/>
            <person name="Montooth K."/>
            <person name="Mount S.M."/>
            <person name="Mu X."/>
            <person name="Myers E."/>
            <person name="Negre B."/>
            <person name="Newfeld S."/>
            <person name="Nielsen R."/>
            <person name="Noor M.A."/>
            <person name="O'Grady P."/>
            <person name="Pachter L."/>
            <person name="Papaceit M."/>
            <person name="Parisi M.J."/>
            <person name="Parisi M."/>
            <person name="Parts L."/>
            <person name="Pedersen J.S."/>
            <person name="Pesole G."/>
            <person name="Phillippy A.M."/>
            <person name="Ponting C.P."/>
            <person name="Pop M."/>
            <person name="Porcelli D."/>
            <person name="Powell J.R."/>
            <person name="Prohaska S."/>
            <person name="Pruitt K."/>
            <person name="Puig M."/>
            <person name="Quesneville H."/>
            <person name="Ram K.R."/>
            <person name="Rand D."/>
            <person name="Rasmussen M.D."/>
            <person name="Reed L.K."/>
            <person name="Reenan R."/>
            <person name="Reily A."/>
            <person name="Remington K.A."/>
            <person name="Rieger T.T."/>
            <person name="Ritchie M.G."/>
            <person name="Robin C."/>
            <person name="Rogers Y.H."/>
            <person name="Rohde C."/>
            <person name="Rozas J."/>
            <person name="Rubenfield M.J."/>
            <person name="Ruiz A."/>
            <person name="Russo S."/>
            <person name="Salzberg S.L."/>
            <person name="Sanchez-Gracia A."/>
            <person name="Saranga D.J."/>
            <person name="Sato H."/>
            <person name="Schaeffer S.W."/>
            <person name="Schatz M.C."/>
            <person name="Schlenke T."/>
            <person name="Schwartz R."/>
            <person name="Segarra C."/>
            <person name="Singh R.S."/>
            <person name="Sirot L."/>
            <person name="Sirota M."/>
            <person name="Sisneros N.B."/>
            <person name="Smith C.D."/>
            <person name="Smith T.F."/>
            <person name="Spieth J."/>
            <person name="Stage D.E."/>
            <person name="Stark A."/>
            <person name="Stephan W."/>
            <person name="Strausberg R.L."/>
            <person name="Strempel S."/>
            <person name="Sturgill D."/>
            <person name="Sutton G."/>
            <person name="Sutton G.G."/>
            <person name="Tao W."/>
            <person name="Teichmann S."/>
            <person name="Tobari Y.N."/>
            <person name="Tomimura Y."/>
            <person name="Tsolas J.M."/>
            <person name="Valente V.L."/>
            <person name="Venter E."/>
            <person name="Venter J.C."/>
            <person name="Vicario S."/>
            <person name="Vieira F.G."/>
            <person name="Vilella A.J."/>
            <person name="Villasante A."/>
            <person name="Walenz B."/>
            <person name="Wang J."/>
            <person name="Wasserman M."/>
            <person name="Watts T."/>
            <person name="Wilson D."/>
            <person name="Wilson R.K."/>
            <person name="Wing R.A."/>
            <person name="Wolfner M.F."/>
            <person name="Wong A."/>
            <person name="Wong G.K."/>
            <person name="Wu C.I."/>
            <person name="Wu G."/>
            <person name="Yamamoto D."/>
            <person name="Yang H.P."/>
            <person name="Yang S.P."/>
            <person name="Yorke J.A."/>
            <person name="Yoshida K."/>
            <person name="Zdobnov E."/>
            <person name="Zhang P."/>
            <person name="Zhang Y."/>
            <person name="Zimin A.V."/>
            <person name="Baldwin J."/>
            <person name="Abdouelleil A."/>
            <person name="Abdulkadir J."/>
            <person name="Abebe A."/>
            <person name="Abera B."/>
            <person name="Abreu J."/>
            <person name="Acer S.C."/>
            <person name="Aftuck L."/>
            <person name="Alexander A."/>
            <person name="An P."/>
            <person name="Anderson E."/>
            <person name="Anderson S."/>
            <person name="Arachi H."/>
            <person name="Azer M."/>
            <person name="Bachantsang P."/>
            <person name="Barry A."/>
            <person name="Bayul T."/>
            <person name="Berlin A."/>
            <person name="Bessette D."/>
            <person name="Bloom T."/>
            <person name="Blye J."/>
            <person name="Boguslavskiy L."/>
            <person name="Bonnet C."/>
            <person name="Boukhgalter B."/>
            <person name="Bourzgui I."/>
            <person name="Brown A."/>
            <person name="Cahill P."/>
            <person name="Channer S."/>
            <person name="Cheshatsang Y."/>
            <person name="Chuda L."/>
            <person name="Citroen M."/>
            <person name="Collymore A."/>
            <person name="Cooke P."/>
            <person name="Costello M."/>
            <person name="D'Aco K."/>
            <person name="Daza R."/>
            <person name="De Haan G."/>
            <person name="DeGray S."/>
            <person name="DeMaso C."/>
            <person name="Dhargay N."/>
            <person name="Dooley K."/>
            <person name="Dooley E."/>
            <person name="Doricent M."/>
            <person name="Dorje P."/>
            <person name="Dorjee K."/>
            <person name="Dupes A."/>
            <person name="Elong R."/>
            <person name="Falk J."/>
            <person name="Farina A."/>
            <person name="Faro S."/>
            <person name="Ferguson D."/>
            <person name="Fisher S."/>
            <person name="Foley C.D."/>
            <person name="Franke A."/>
            <person name="Friedrich D."/>
            <person name="Gadbois L."/>
            <person name="Gearin G."/>
            <person name="Gearin C.R."/>
            <person name="Giannoukos G."/>
            <person name="Goode T."/>
            <person name="Graham J."/>
            <person name="Grandbois E."/>
            <person name="Grewal S."/>
            <person name="Gyaltsen K."/>
            <person name="Hafez N."/>
            <person name="Hagos B."/>
            <person name="Hall J."/>
            <person name="Henson C."/>
            <person name="Hollinger A."/>
            <person name="Honan T."/>
            <person name="Huard M.D."/>
            <person name="Hughes L."/>
            <person name="Hurhula B."/>
            <person name="Husby M.E."/>
            <person name="Kamat A."/>
            <person name="Kanga B."/>
            <person name="Kashin S."/>
            <person name="Khazanovich D."/>
            <person name="Kisner P."/>
            <person name="Lance K."/>
            <person name="Lara M."/>
            <person name="Lee W."/>
            <person name="Lennon N."/>
            <person name="Letendre F."/>
            <person name="LeVine R."/>
            <person name="Lipovsky A."/>
            <person name="Liu X."/>
            <person name="Liu J."/>
            <person name="Liu S."/>
            <person name="Lokyitsang T."/>
            <person name="Lokyitsang Y."/>
            <person name="Lubonja R."/>
            <person name="Lui A."/>
            <person name="MacDonald P."/>
            <person name="Magnisalis V."/>
            <person name="Maru K."/>
            <person name="Matthews C."/>
            <person name="McCusker W."/>
            <person name="McDonough S."/>
            <person name="Mehta T."/>
            <person name="Meldrim J."/>
            <person name="Meneus L."/>
            <person name="Mihai O."/>
            <person name="Mihalev A."/>
            <person name="Mihova T."/>
            <person name="Mittelman R."/>
            <person name="Mlenga V."/>
            <person name="Montmayeur A."/>
            <person name="Mulrain L."/>
            <person name="Navidi A."/>
            <person name="Naylor J."/>
            <person name="Negash T."/>
            <person name="Nguyen T."/>
            <person name="Nguyen N."/>
            <person name="Nicol R."/>
            <person name="Norbu C."/>
            <person name="Norbu N."/>
            <person name="Novod N."/>
            <person name="O'Neill B."/>
            <person name="Osman S."/>
            <person name="Markiewicz E."/>
            <person name="Oyono O.L."/>
            <person name="Patti C."/>
            <person name="Phunkhang P."/>
            <person name="Pierre F."/>
            <person name="Priest M."/>
            <person name="Raghuraman S."/>
            <person name="Rege F."/>
            <person name="Reyes R."/>
            <person name="Rise C."/>
            <person name="Rogov P."/>
            <person name="Ross K."/>
            <person name="Ryan E."/>
            <person name="Settipalli S."/>
            <person name="Shea T."/>
            <person name="Sherpa N."/>
            <person name="Shi L."/>
            <person name="Shih D."/>
            <person name="Sparrow T."/>
            <person name="Spaulding J."/>
            <person name="Stalker J."/>
            <person name="Stange-Thomann N."/>
            <person name="Stavropoulos S."/>
            <person name="Stone C."/>
            <person name="Strader C."/>
            <person name="Tesfaye S."/>
            <person name="Thomson T."/>
            <person name="Thoulutsang Y."/>
            <person name="Thoulutsang D."/>
            <person name="Topham K."/>
            <person name="Topping I."/>
            <person name="Tsamla T."/>
            <person name="Vassiliev H."/>
            <person name="Vo A."/>
            <person name="Wangchuk T."/>
            <person name="Wangdi T."/>
            <person name="Weiand M."/>
            <person name="Wilkinson J."/>
            <person name="Wilson A."/>
            <person name="Yadav S."/>
            <person name="Young G."/>
            <person name="Yu Q."/>
            <person name="Zembek L."/>
            <person name="Zhong D."/>
            <person name="Zimmer A."/>
            <person name="Zwirko Z."/>
            <person name="Jaffe D.B."/>
            <person name="Alvarez P."/>
            <person name="Brockman W."/>
            <person name="Butler J."/>
            <person name="Chin C."/>
            <person name="Gnerre S."/>
            <person name="Grabherr M."/>
            <person name="Kleber M."/>
            <person name="Mauceli E."/>
            <person name="MacCallum I."/>
        </authorList>
    </citation>
    <scope>NUCLEOTIDE SEQUENCE [LARGE SCALE GENOMIC DNA]</scope>
    <source>
        <strain evidence="2">Rob3c / Tucson 14021-0248.25</strain>
    </source>
</reference>
<evidence type="ECO:0000313" key="1">
    <source>
        <dbReference type="EMBL" id="EDW46472.1"/>
    </source>
</evidence>
<keyword evidence="2" id="KW-1185">Reference proteome</keyword>
<dbReference type="PhylomeDB" id="B4IMI3"/>
<gene>
    <name evidence="1" type="primary">Dsec\GM23243</name>
    <name evidence="1" type="ORF">Dsec_GM23243</name>
</gene>
<name>B4IMI3_DROSE</name>
<protein>
    <submittedName>
        <fullName evidence="1">GM23243</fullName>
    </submittedName>
</protein>
<dbReference type="EMBL" id="CH481009">
    <property type="protein sequence ID" value="EDW46472.1"/>
    <property type="molecule type" value="Genomic_DNA"/>
</dbReference>
<dbReference type="AlphaFoldDB" id="B4IMI3"/>
<evidence type="ECO:0000313" key="2">
    <source>
        <dbReference type="Proteomes" id="UP000001292"/>
    </source>
</evidence>
<dbReference type="HOGENOM" id="CLU_2815212_0_0_1"/>
<proteinExistence type="predicted"/>
<sequence>MEAHDTATPSVRLPICLLDTIGKVFDKVIAARLDEAIATAKKVPSKPVRIPERIVDAGRDLHGHKHD</sequence>